<keyword evidence="2" id="KW-0804">Transcription</keyword>
<dbReference type="OrthoDB" id="6247875at2759"/>
<dbReference type="Pfam" id="PF00505">
    <property type="entry name" value="HMG_box"/>
    <property type="match status" value="1"/>
</dbReference>
<dbReference type="GO" id="GO:0000978">
    <property type="term" value="F:RNA polymerase II cis-regulatory region sequence-specific DNA binding"/>
    <property type="evidence" value="ECO:0007669"/>
    <property type="project" value="TreeGrafter"/>
</dbReference>
<evidence type="ECO:0000259" key="5">
    <source>
        <dbReference type="PROSITE" id="PS50118"/>
    </source>
</evidence>
<dbReference type="Proteomes" id="UP000014254">
    <property type="component" value="Unassembled WGS sequence"/>
</dbReference>
<proteinExistence type="predicted"/>
<name>S2JBH6_MUCC1</name>
<dbReference type="Gene3D" id="1.10.30.10">
    <property type="entry name" value="High mobility group box domain"/>
    <property type="match status" value="1"/>
</dbReference>
<evidence type="ECO:0000256" key="1">
    <source>
        <dbReference type="ARBA" id="ARBA00023125"/>
    </source>
</evidence>
<evidence type="ECO:0000256" key="2">
    <source>
        <dbReference type="ARBA" id="ARBA00023163"/>
    </source>
</evidence>
<feature type="compositionally biased region" description="Basic residues" evidence="4">
    <location>
        <begin position="1"/>
        <end position="11"/>
    </location>
</feature>
<keyword evidence="1 3" id="KW-0238">DNA-binding</keyword>
<dbReference type="STRING" id="1220926.S2JBH6"/>
<accession>S2JBH6</accession>
<feature type="domain" description="HMG box" evidence="5">
    <location>
        <begin position="115"/>
        <end position="183"/>
    </location>
</feature>
<dbReference type="AlphaFoldDB" id="S2JBH6"/>
<feature type="region of interest" description="Disordered" evidence="4">
    <location>
        <begin position="88"/>
        <end position="111"/>
    </location>
</feature>
<reference evidence="7" key="1">
    <citation type="submission" date="2013-05" db="EMBL/GenBank/DDBJ databases">
        <title>The Genome sequence of Mucor circinelloides f. circinelloides 1006PhL.</title>
        <authorList>
            <consortium name="The Broad Institute Genomics Platform"/>
            <person name="Cuomo C."/>
            <person name="Earl A."/>
            <person name="Findley K."/>
            <person name="Lee S.C."/>
            <person name="Walker B."/>
            <person name="Young S."/>
            <person name="Zeng Q."/>
            <person name="Gargeya S."/>
            <person name="Fitzgerald M."/>
            <person name="Haas B."/>
            <person name="Abouelleil A."/>
            <person name="Allen A.W."/>
            <person name="Alvarado L."/>
            <person name="Arachchi H.M."/>
            <person name="Berlin A.M."/>
            <person name="Chapman S.B."/>
            <person name="Gainer-Dewar J."/>
            <person name="Goldberg J."/>
            <person name="Griggs A."/>
            <person name="Gujja S."/>
            <person name="Hansen M."/>
            <person name="Howarth C."/>
            <person name="Imamovic A."/>
            <person name="Ireland A."/>
            <person name="Larimer J."/>
            <person name="McCowan C."/>
            <person name="Murphy C."/>
            <person name="Pearson M."/>
            <person name="Poon T.W."/>
            <person name="Priest M."/>
            <person name="Roberts A."/>
            <person name="Saif S."/>
            <person name="Shea T."/>
            <person name="Sisk P."/>
            <person name="Sykes S."/>
            <person name="Wortman J."/>
            <person name="Nusbaum C."/>
            <person name="Birren B."/>
        </authorList>
    </citation>
    <scope>NUCLEOTIDE SEQUENCE [LARGE SCALE GENOMIC DNA]</scope>
    <source>
        <strain evidence="7">1006PhL</strain>
    </source>
</reference>
<dbReference type="InParanoid" id="S2JBH6"/>
<dbReference type="EMBL" id="KE123975">
    <property type="protein sequence ID" value="EPB87089.1"/>
    <property type="molecule type" value="Genomic_DNA"/>
</dbReference>
<organism evidence="6 7">
    <name type="scientific">Mucor circinelloides f. circinelloides (strain 1006PhL)</name>
    <name type="common">Mucormycosis agent</name>
    <name type="synonym">Calyptromyces circinelloides</name>
    <dbReference type="NCBI Taxonomy" id="1220926"/>
    <lineage>
        <taxon>Eukaryota</taxon>
        <taxon>Fungi</taxon>
        <taxon>Fungi incertae sedis</taxon>
        <taxon>Mucoromycota</taxon>
        <taxon>Mucoromycotina</taxon>
        <taxon>Mucoromycetes</taxon>
        <taxon>Mucorales</taxon>
        <taxon>Mucorineae</taxon>
        <taxon>Mucoraceae</taxon>
        <taxon>Mucor</taxon>
    </lineage>
</organism>
<dbReference type="InterPro" id="IPR036910">
    <property type="entry name" value="HMG_box_dom_sf"/>
</dbReference>
<protein>
    <recommendedName>
        <fullName evidence="5">HMG box domain-containing protein</fullName>
    </recommendedName>
</protein>
<feature type="DNA-binding region" description="HMG box" evidence="3">
    <location>
        <begin position="115"/>
        <end position="183"/>
    </location>
</feature>
<evidence type="ECO:0000256" key="4">
    <source>
        <dbReference type="SAM" id="MobiDB-lite"/>
    </source>
</evidence>
<dbReference type="SUPFAM" id="SSF47095">
    <property type="entry name" value="HMG-box"/>
    <property type="match status" value="1"/>
</dbReference>
<dbReference type="InterPro" id="IPR050140">
    <property type="entry name" value="SRY-related_HMG-box_TF-like"/>
</dbReference>
<dbReference type="GO" id="GO:0005634">
    <property type="term" value="C:nucleus"/>
    <property type="evidence" value="ECO:0007669"/>
    <property type="project" value="UniProtKB-UniRule"/>
</dbReference>
<feature type="region of interest" description="Disordered" evidence="4">
    <location>
        <begin position="1"/>
        <end position="20"/>
    </location>
</feature>
<dbReference type="PROSITE" id="PS50118">
    <property type="entry name" value="HMG_BOX_2"/>
    <property type="match status" value="1"/>
</dbReference>
<dbReference type="SMART" id="SM00398">
    <property type="entry name" value="HMG"/>
    <property type="match status" value="1"/>
</dbReference>
<evidence type="ECO:0000256" key="3">
    <source>
        <dbReference type="PROSITE-ProRule" id="PRU00267"/>
    </source>
</evidence>
<keyword evidence="3" id="KW-0539">Nucleus</keyword>
<dbReference type="InterPro" id="IPR009071">
    <property type="entry name" value="HMG_box_dom"/>
</dbReference>
<dbReference type="PANTHER" id="PTHR10270:SF161">
    <property type="entry name" value="SEX-DETERMINING REGION Y PROTEIN"/>
    <property type="match status" value="1"/>
</dbReference>
<dbReference type="VEuPathDB" id="FungiDB:HMPREF1544_06113"/>
<evidence type="ECO:0000313" key="7">
    <source>
        <dbReference type="Proteomes" id="UP000014254"/>
    </source>
</evidence>
<dbReference type="GO" id="GO:0030154">
    <property type="term" value="P:cell differentiation"/>
    <property type="evidence" value="ECO:0007669"/>
    <property type="project" value="TreeGrafter"/>
</dbReference>
<dbReference type="OMA" id="EDFDESH"/>
<sequence>MKSRIHRKRISPTRPLKPKSMLPMQNLHIQSLSFLHHSDGITYMTINPDLVTLNSKELISMIEEKRDRIKAGNKGYILGKDILTAIHNHPNKSDNTKASSNCDSNDHHALKLKGPKRPANAFILYNIALRKKVKNLFPNYSNSDVSKIIGGMWKSVGKSEKDEYIKQAIQCRKKHKEQFPNFEYNIKREAAISCKDYPGLEAANNWETYFDWCIQNFTTESSVGALQYNNELIANQPYDQWQTSQPNFPQLNGFSSQNLQMSGEWNEVCQMVSQFFPGASDQNETMDEQFWKSLDNFDFLNDVSIGPSPRLSEDFDESHFYT</sequence>
<dbReference type="GO" id="GO:0001228">
    <property type="term" value="F:DNA-binding transcription activator activity, RNA polymerase II-specific"/>
    <property type="evidence" value="ECO:0007669"/>
    <property type="project" value="TreeGrafter"/>
</dbReference>
<keyword evidence="7" id="KW-1185">Reference proteome</keyword>
<evidence type="ECO:0000313" key="6">
    <source>
        <dbReference type="EMBL" id="EPB87089.1"/>
    </source>
</evidence>
<gene>
    <name evidence="6" type="ORF">HMPREF1544_06113</name>
</gene>
<dbReference type="eggNOG" id="KOG0527">
    <property type="taxonomic scope" value="Eukaryota"/>
</dbReference>
<dbReference type="PANTHER" id="PTHR10270">
    <property type="entry name" value="SOX TRANSCRIPTION FACTOR"/>
    <property type="match status" value="1"/>
</dbReference>